<gene>
    <name evidence="4" type="ORF">A4V09_05245</name>
</gene>
<dbReference type="KEGG" id="byl:A4V09_05245"/>
<dbReference type="SUPFAM" id="SSF53756">
    <property type="entry name" value="UDP-Glycosyltransferase/glycogen phosphorylase"/>
    <property type="match status" value="1"/>
</dbReference>
<evidence type="ECO:0000259" key="3">
    <source>
        <dbReference type="Pfam" id="PF13439"/>
    </source>
</evidence>
<dbReference type="InterPro" id="IPR001296">
    <property type="entry name" value="Glyco_trans_1"/>
</dbReference>
<keyword evidence="5" id="KW-1185">Reference proteome</keyword>
<dbReference type="RefSeq" id="WP_065541427.1">
    <property type="nucleotide sequence ID" value="NZ_CP015405.2"/>
</dbReference>
<dbReference type="Pfam" id="PF00534">
    <property type="entry name" value="Glycos_transf_1"/>
    <property type="match status" value="1"/>
</dbReference>
<evidence type="ECO:0000313" key="5">
    <source>
        <dbReference type="Proteomes" id="UP000092574"/>
    </source>
</evidence>
<dbReference type="EMBL" id="CP015405">
    <property type="protein sequence ID" value="ANU75215.1"/>
    <property type="molecule type" value="Genomic_DNA"/>
</dbReference>
<dbReference type="AlphaFoldDB" id="A0A1C7I6K5"/>
<evidence type="ECO:0008006" key="6">
    <source>
        <dbReference type="Google" id="ProtNLM"/>
    </source>
</evidence>
<proteinExistence type="predicted"/>
<dbReference type="GO" id="GO:0009103">
    <property type="term" value="P:lipopolysaccharide biosynthetic process"/>
    <property type="evidence" value="ECO:0007669"/>
    <property type="project" value="TreeGrafter"/>
</dbReference>
<keyword evidence="1" id="KW-0808">Transferase</keyword>
<dbReference type="PANTHER" id="PTHR46401:SF2">
    <property type="entry name" value="GLYCOSYLTRANSFERASE WBBK-RELATED"/>
    <property type="match status" value="1"/>
</dbReference>
<dbReference type="Proteomes" id="UP000092574">
    <property type="component" value="Chromosome"/>
</dbReference>
<dbReference type="OrthoDB" id="9778406at2"/>
<dbReference type="GO" id="GO:0016757">
    <property type="term" value="F:glycosyltransferase activity"/>
    <property type="evidence" value="ECO:0007669"/>
    <property type="project" value="InterPro"/>
</dbReference>
<organism evidence="4 5">
    <name type="scientific">Blautia pseudococcoides</name>
    <dbReference type="NCBI Taxonomy" id="1796616"/>
    <lineage>
        <taxon>Bacteria</taxon>
        <taxon>Bacillati</taxon>
        <taxon>Bacillota</taxon>
        <taxon>Clostridia</taxon>
        <taxon>Lachnospirales</taxon>
        <taxon>Lachnospiraceae</taxon>
        <taxon>Blautia</taxon>
    </lineage>
</organism>
<evidence type="ECO:0000259" key="2">
    <source>
        <dbReference type="Pfam" id="PF00534"/>
    </source>
</evidence>
<sequence>MIEYLFVGGTDGNTGPANVNKGIVANLTAKFCISDSKNKFVKYLSAIINTFRCKVIIVSGMSKVGLYAIQLAKFLNKKTIYIMHGCYEIESGLNDADADLRSLQMEQYILHNVDLVLPVSKRYGEMIQEKYPFCKGKTAYLHNGVDKVDLIHNGIKREKGRVVAVGGDRKLKNNITIAKAMAKLDGNKVLTVYGHFYHPDDLPKSDNIEFKGLIPQEQLYKEMMRSELYVLNSIYEPFALSVFDALLCGCSILVTNVAGALELLDVTEHDVIHDPIDENEIAEKIDYLLQNPNNARLMKNLDFEKISYKEEVKKLENFCKELCQKSRS</sequence>
<dbReference type="Gene3D" id="3.40.50.2000">
    <property type="entry name" value="Glycogen Phosphorylase B"/>
    <property type="match status" value="2"/>
</dbReference>
<dbReference type="Pfam" id="PF13439">
    <property type="entry name" value="Glyco_transf_4"/>
    <property type="match status" value="1"/>
</dbReference>
<dbReference type="PANTHER" id="PTHR46401">
    <property type="entry name" value="GLYCOSYLTRANSFERASE WBBK-RELATED"/>
    <property type="match status" value="1"/>
</dbReference>
<dbReference type="CDD" id="cd03801">
    <property type="entry name" value="GT4_PimA-like"/>
    <property type="match status" value="1"/>
</dbReference>
<reference evidence="4" key="1">
    <citation type="submission" date="2017-04" db="EMBL/GenBank/DDBJ databases">
        <title>Complete Genome Sequences of Twelve Strains of a Stable Defined Moderately Diverse Mouse Microbiota 2 (sDMDMm2).</title>
        <authorList>
            <person name="Uchimura Y."/>
            <person name="Wyss M."/>
            <person name="Brugiroux S."/>
            <person name="Limenitakis J.P."/>
            <person name="Stecher B."/>
            <person name="McCoy K.D."/>
            <person name="Macpherson A.J."/>
        </authorList>
    </citation>
    <scope>NUCLEOTIDE SEQUENCE</scope>
    <source>
        <strain evidence="4">YL58</strain>
    </source>
</reference>
<dbReference type="STRING" id="1796616.A4V09_05245"/>
<accession>A0A1C7I6K5</accession>
<evidence type="ECO:0000256" key="1">
    <source>
        <dbReference type="ARBA" id="ARBA00022679"/>
    </source>
</evidence>
<name>A0A1C7I6K5_9FIRM</name>
<feature type="domain" description="Glycosyl transferase family 1" evidence="2">
    <location>
        <begin position="154"/>
        <end position="298"/>
    </location>
</feature>
<protein>
    <recommendedName>
        <fullName evidence="6">Glycosyltransferase involved in cell wall biosynthesis</fullName>
    </recommendedName>
</protein>
<feature type="domain" description="Glycosyltransferase subfamily 4-like N-terminal" evidence="3">
    <location>
        <begin position="39"/>
        <end position="146"/>
    </location>
</feature>
<dbReference type="InterPro" id="IPR028098">
    <property type="entry name" value="Glyco_trans_4-like_N"/>
</dbReference>
<evidence type="ECO:0000313" key="4">
    <source>
        <dbReference type="EMBL" id="ANU75215.1"/>
    </source>
</evidence>